<comment type="caution">
    <text evidence="2">The sequence shown here is derived from an EMBL/GenBank/DDBJ whole genome shotgun (WGS) entry which is preliminary data.</text>
</comment>
<dbReference type="EMBL" id="JAAQQR010000006">
    <property type="protein sequence ID" value="NID05893.1"/>
    <property type="molecule type" value="Genomic_DNA"/>
</dbReference>
<feature type="domain" description="HTH cro/C1-type" evidence="1">
    <location>
        <begin position="17"/>
        <end position="61"/>
    </location>
</feature>
<evidence type="ECO:0000313" key="3">
    <source>
        <dbReference type="Proteomes" id="UP001429601"/>
    </source>
</evidence>
<accession>A0ABX0Q9P5</accession>
<dbReference type="InterPro" id="IPR010982">
    <property type="entry name" value="Lambda_DNA-bd_dom_sf"/>
</dbReference>
<evidence type="ECO:0000259" key="1">
    <source>
        <dbReference type="PROSITE" id="PS50943"/>
    </source>
</evidence>
<organism evidence="2 3">
    <name type="scientific">Luteibacter jiangsuensis</name>
    <dbReference type="NCBI Taxonomy" id="637577"/>
    <lineage>
        <taxon>Bacteria</taxon>
        <taxon>Pseudomonadati</taxon>
        <taxon>Pseudomonadota</taxon>
        <taxon>Gammaproteobacteria</taxon>
        <taxon>Lysobacterales</taxon>
        <taxon>Rhodanobacteraceae</taxon>
        <taxon>Luteibacter</taxon>
    </lineage>
</organism>
<dbReference type="Pfam" id="PF01381">
    <property type="entry name" value="HTH_3"/>
    <property type="match status" value="1"/>
</dbReference>
<keyword evidence="3" id="KW-1185">Reference proteome</keyword>
<dbReference type="RefSeq" id="WP_167127382.1">
    <property type="nucleotide sequence ID" value="NZ_JAAQQR010000006.1"/>
</dbReference>
<dbReference type="SMART" id="SM00530">
    <property type="entry name" value="HTH_XRE"/>
    <property type="match status" value="1"/>
</dbReference>
<protein>
    <submittedName>
        <fullName evidence="2">Helix-turn-helix transcriptional regulator</fullName>
    </submittedName>
</protein>
<reference evidence="2 3" key="1">
    <citation type="journal article" date="2011" name="Curr. Microbiol.">
        <title>Luteibacter jiangsuensis sp. nov.: a methamidophos-degrading bacterium isolated from a methamidophos-manufacturing factory.</title>
        <authorList>
            <person name="Wang L."/>
            <person name="Wang G.L."/>
            <person name="Li S.P."/>
            <person name="Jiang J.D."/>
        </authorList>
    </citation>
    <scope>NUCLEOTIDE SEQUENCE [LARGE SCALE GENOMIC DNA]</scope>
    <source>
        <strain evidence="2 3">CGMCC 1.10133</strain>
    </source>
</reference>
<gene>
    <name evidence="2" type="ORF">HBF26_13415</name>
</gene>
<dbReference type="PROSITE" id="PS50943">
    <property type="entry name" value="HTH_CROC1"/>
    <property type="match status" value="1"/>
</dbReference>
<dbReference type="Proteomes" id="UP001429601">
    <property type="component" value="Unassembled WGS sequence"/>
</dbReference>
<sequence>MRDVLSAQRLALTLADSRAQVAEALDRPQTYVSDIEKNRRGVDMLQVMEFCDVFEVPFDEFAKETIKRIRKAKA</sequence>
<name>A0ABX0Q9P5_9GAMM</name>
<dbReference type="Gene3D" id="1.10.260.40">
    <property type="entry name" value="lambda repressor-like DNA-binding domains"/>
    <property type="match status" value="1"/>
</dbReference>
<dbReference type="InterPro" id="IPR001387">
    <property type="entry name" value="Cro/C1-type_HTH"/>
</dbReference>
<evidence type="ECO:0000313" key="2">
    <source>
        <dbReference type="EMBL" id="NID05893.1"/>
    </source>
</evidence>
<proteinExistence type="predicted"/>
<dbReference type="CDD" id="cd00093">
    <property type="entry name" value="HTH_XRE"/>
    <property type="match status" value="1"/>
</dbReference>
<dbReference type="SUPFAM" id="SSF47413">
    <property type="entry name" value="lambda repressor-like DNA-binding domains"/>
    <property type="match status" value="1"/>
</dbReference>